<evidence type="ECO:0000256" key="2">
    <source>
        <dbReference type="ARBA" id="ARBA00022692"/>
    </source>
</evidence>
<dbReference type="Gene3D" id="1.20.1250.20">
    <property type="entry name" value="MFS general substrate transporter like domains"/>
    <property type="match status" value="1"/>
</dbReference>
<dbReference type="PANTHER" id="PTHR23502">
    <property type="entry name" value="MAJOR FACILITATOR SUPERFAMILY"/>
    <property type="match status" value="1"/>
</dbReference>
<feature type="transmembrane region" description="Helical" evidence="6">
    <location>
        <begin position="253"/>
        <end position="271"/>
    </location>
</feature>
<keyword evidence="3 6" id="KW-1133">Transmembrane helix</keyword>
<evidence type="ECO:0000256" key="1">
    <source>
        <dbReference type="ARBA" id="ARBA00004141"/>
    </source>
</evidence>
<feature type="transmembrane region" description="Helical" evidence="6">
    <location>
        <begin position="429"/>
        <end position="448"/>
    </location>
</feature>
<feature type="domain" description="Major facilitator superfamily (MFS) profile" evidence="7">
    <location>
        <begin position="150"/>
        <end position="596"/>
    </location>
</feature>
<organism evidence="8 9">
    <name type="scientific">Trichoderma gamsii</name>
    <dbReference type="NCBI Taxonomy" id="398673"/>
    <lineage>
        <taxon>Eukaryota</taxon>
        <taxon>Fungi</taxon>
        <taxon>Dikarya</taxon>
        <taxon>Ascomycota</taxon>
        <taxon>Pezizomycotina</taxon>
        <taxon>Sordariomycetes</taxon>
        <taxon>Hypocreomycetidae</taxon>
        <taxon>Hypocreales</taxon>
        <taxon>Hypocreaceae</taxon>
        <taxon>Trichoderma</taxon>
    </lineage>
</organism>
<proteinExistence type="predicted"/>
<feature type="transmembrane region" description="Helical" evidence="6">
    <location>
        <begin position="189"/>
        <end position="210"/>
    </location>
</feature>
<dbReference type="GO" id="GO:0015244">
    <property type="term" value="F:fluconazole transmembrane transporter activity"/>
    <property type="evidence" value="ECO:0007669"/>
    <property type="project" value="TreeGrafter"/>
</dbReference>
<dbReference type="InterPro" id="IPR036259">
    <property type="entry name" value="MFS_trans_sf"/>
</dbReference>
<feature type="transmembrane region" description="Helical" evidence="6">
    <location>
        <begin position="390"/>
        <end position="409"/>
    </location>
</feature>
<evidence type="ECO:0000313" key="8">
    <source>
        <dbReference type="EMBL" id="PNP45445.1"/>
    </source>
</evidence>
<comment type="subcellular location">
    <subcellularLocation>
        <location evidence="1">Membrane</location>
        <topology evidence="1">Multi-pass membrane protein</topology>
    </subcellularLocation>
</comment>
<dbReference type="EMBL" id="MTYH01000024">
    <property type="protein sequence ID" value="PNP45445.1"/>
    <property type="molecule type" value="Genomic_DNA"/>
</dbReference>
<feature type="transmembrane region" description="Helical" evidence="6">
    <location>
        <begin position="494"/>
        <end position="521"/>
    </location>
</feature>
<dbReference type="GO" id="GO:1990961">
    <property type="term" value="P:xenobiotic detoxification by transmembrane export across the plasma membrane"/>
    <property type="evidence" value="ECO:0007669"/>
    <property type="project" value="TreeGrafter"/>
</dbReference>
<dbReference type="GO" id="GO:0005886">
    <property type="term" value="C:plasma membrane"/>
    <property type="evidence" value="ECO:0007669"/>
    <property type="project" value="TreeGrafter"/>
</dbReference>
<reference evidence="8 9" key="1">
    <citation type="submission" date="2017-02" db="EMBL/GenBank/DDBJ databases">
        <title>Genomes of Trichoderma spp. with biocontrol activity.</title>
        <authorList>
            <person name="Gardiner D."/>
            <person name="Kazan K."/>
            <person name="Vos C."/>
            <person name="Harvey P."/>
        </authorList>
    </citation>
    <scope>NUCLEOTIDE SEQUENCE [LARGE SCALE GENOMIC DNA]</scope>
    <source>
        <strain evidence="8 9">A5MH</strain>
    </source>
</reference>
<name>A0A2K0TIU9_9HYPO</name>
<keyword evidence="4 6" id="KW-0472">Membrane</keyword>
<evidence type="ECO:0000313" key="9">
    <source>
        <dbReference type="Proteomes" id="UP000236546"/>
    </source>
</evidence>
<feature type="region of interest" description="Disordered" evidence="5">
    <location>
        <begin position="59"/>
        <end position="80"/>
    </location>
</feature>
<dbReference type="Pfam" id="PF07690">
    <property type="entry name" value="MFS_1"/>
    <property type="match status" value="1"/>
</dbReference>
<dbReference type="OrthoDB" id="3357846at2759"/>
<feature type="transmembrane region" description="Helical" evidence="6">
    <location>
        <begin position="222"/>
        <end position="241"/>
    </location>
</feature>
<evidence type="ECO:0000256" key="5">
    <source>
        <dbReference type="SAM" id="MobiDB-lite"/>
    </source>
</evidence>
<feature type="transmembrane region" description="Helical" evidence="6">
    <location>
        <begin position="566"/>
        <end position="584"/>
    </location>
</feature>
<feature type="transmembrane region" description="Helical" evidence="6">
    <location>
        <begin position="317"/>
        <end position="342"/>
    </location>
</feature>
<feature type="transmembrane region" description="Helical" evidence="6">
    <location>
        <begin position="154"/>
        <end position="177"/>
    </location>
</feature>
<sequence length="596" mass="66695">MKDLIREAPLGQVLRLITRNKIFKYPEEEDSFKLPEAYKQLLNASEKPELHNQPRSLNAVLSAPPRDDGNSDDSESLRNEDDDVEALGRMRTITSVHSAPYTNERFQAEREMELQRTKSIPISPEKTTDGIVLVDWYTTDDPANPQNWSRAKRYFIVFVLCCYTFTVYCAGPLYAIAEEGIQEQFHISAVASTLGLGLYVLAYGIGDLLFSPLSEIPSIGRNPIYILTFIVYWVLSFPATVTNGFGSLLALRFWLGFFGSPALANGGATVGDMFSLMYVPFGLSWWVFSAWAGPSIGPVIGGFAAQANGWRWAMWEIVWMSSGSLVLLLLFMPETSAHTILLRRAQRLRRLTGDSRLQAQSEIDQRDMAPSAVLWDALIKPLEIMMKDPSIFFVNLYTGYFYGVFYTFFEVFPLVFPVFYGFNLGETGLTFLACLVGVILGLSAYFAYLQFYMVPDNIKNGFRAQEHRLVPAIIGSILLPIGLFIFAWTARSSIYWVVPLVGVGIFCFGHFWTMQSLFIYIPLSYPKYAASLFASNSIWRSGIAGGAVVFARPLFINLGVDRGVTLLAGLSCAGIFGTTAIWYFGARLRARSKFAV</sequence>
<evidence type="ECO:0000259" key="7">
    <source>
        <dbReference type="PROSITE" id="PS50850"/>
    </source>
</evidence>
<evidence type="ECO:0000256" key="4">
    <source>
        <dbReference type="ARBA" id="ARBA00023136"/>
    </source>
</evidence>
<comment type="caution">
    <text evidence="8">The sequence shown here is derived from an EMBL/GenBank/DDBJ whole genome shotgun (WGS) entry which is preliminary data.</text>
</comment>
<gene>
    <name evidence="8" type="ORF">TGAMA5MH_02668</name>
</gene>
<dbReference type="InterPro" id="IPR011701">
    <property type="entry name" value="MFS"/>
</dbReference>
<dbReference type="AlphaFoldDB" id="A0A2K0TIU9"/>
<dbReference type="PROSITE" id="PS50850">
    <property type="entry name" value="MFS"/>
    <property type="match status" value="1"/>
</dbReference>
<dbReference type="SUPFAM" id="SSF103473">
    <property type="entry name" value="MFS general substrate transporter"/>
    <property type="match status" value="1"/>
</dbReference>
<evidence type="ECO:0000256" key="3">
    <source>
        <dbReference type="ARBA" id="ARBA00022989"/>
    </source>
</evidence>
<dbReference type="InterPro" id="IPR020846">
    <property type="entry name" value="MFS_dom"/>
</dbReference>
<keyword evidence="2 6" id="KW-0812">Transmembrane</keyword>
<feature type="transmembrane region" description="Helical" evidence="6">
    <location>
        <begin position="283"/>
        <end position="305"/>
    </location>
</feature>
<feature type="transmembrane region" description="Helical" evidence="6">
    <location>
        <begin position="469"/>
        <end position="488"/>
    </location>
</feature>
<dbReference type="CDD" id="cd17323">
    <property type="entry name" value="MFS_Tpo1_MDR_like"/>
    <property type="match status" value="1"/>
</dbReference>
<feature type="transmembrane region" description="Helical" evidence="6">
    <location>
        <begin position="542"/>
        <end position="560"/>
    </location>
</feature>
<protein>
    <recommendedName>
        <fullName evidence="7">Major facilitator superfamily (MFS) profile domain-containing protein</fullName>
    </recommendedName>
</protein>
<dbReference type="Proteomes" id="UP000236546">
    <property type="component" value="Unassembled WGS sequence"/>
</dbReference>
<dbReference type="PANTHER" id="PTHR23502:SF23">
    <property type="entry name" value="FLUCONAZOLE RESISTANCE PROTEIN 1"/>
    <property type="match status" value="1"/>
</dbReference>
<feature type="compositionally biased region" description="Basic and acidic residues" evidence="5">
    <location>
        <begin position="65"/>
        <end position="79"/>
    </location>
</feature>
<evidence type="ECO:0000256" key="6">
    <source>
        <dbReference type="SAM" id="Phobius"/>
    </source>
</evidence>
<accession>A0A2K0TIU9</accession>